<dbReference type="AlphaFoldDB" id="A0A8T2J2I1"/>
<dbReference type="PANTHER" id="PTHR24251">
    <property type="entry name" value="OVOCHYMASE-RELATED"/>
    <property type="match status" value="1"/>
</dbReference>
<dbReference type="PROSITE" id="PS01180">
    <property type="entry name" value="CUB"/>
    <property type="match status" value="3"/>
</dbReference>
<dbReference type="InterPro" id="IPR055356">
    <property type="entry name" value="ZP-N"/>
</dbReference>
<evidence type="ECO:0000256" key="8">
    <source>
        <dbReference type="SAM" id="SignalP"/>
    </source>
</evidence>
<dbReference type="FunFam" id="2.60.120.290:FF:000013">
    <property type="entry name" value="Membrane frizzled-related protein"/>
    <property type="match status" value="3"/>
</dbReference>
<accession>A0A8T2J2I1</accession>
<dbReference type="EMBL" id="JAACNH010000007">
    <property type="protein sequence ID" value="KAG8436871.1"/>
    <property type="molecule type" value="Genomic_DNA"/>
</dbReference>
<sequence>MQNIHYTLIFIKTVLFLVDAHKGVKCGGVLSAPEGNLSTPNFPGSYPSYTDCSWLIVVSEGSTIQLHFSNFDLEFHDTCEYDYVKVYNGASKDEGNLLGKFCGNSLPPQLTSSWHVLAVYFHSDKHVTNSGFYATYRKDICGGILTGLSGVITSPDYPDNYPNNVECNWLIQAAPQSTIHLTFTDFQMENEGCNFDYVAVFDGSGSEENQVRYFCGTTKPPDIKSTSNQLLIVFKSDFNIGGRGFKAYYFSGECQDRFTAVKGNISSPRYPDTYPNNINCHWIIELPPGFRIKVFFQDLDLEERSSLTAECDYDHLSVYDGEGGNSPLLGRWCGKEKPPLLMSTKNKLLMSLNTDKDTARKGFLVSYIGVVPVNVSCTRTDFHIQIPSQSLPQLQRNHIYLGNPSCAAQISGTNYKIHARFDTCGTEPQKRNNTSVIVSVLYVDFSQGAQQDLHEYEVQCEPKKKEAAVHILSGGDPSQLNGLVQDTPESNLPEAEAAESTDRGQDGSDVVFISICILAGVLMVIAVVGLVLL</sequence>
<evidence type="ECO:0000256" key="7">
    <source>
        <dbReference type="SAM" id="Phobius"/>
    </source>
</evidence>
<keyword evidence="4" id="KW-1015">Disulfide bond</keyword>
<feature type="compositionally biased region" description="Polar residues" evidence="6">
    <location>
        <begin position="476"/>
        <end position="490"/>
    </location>
</feature>
<evidence type="ECO:0000259" key="9">
    <source>
        <dbReference type="PROSITE" id="PS01180"/>
    </source>
</evidence>
<keyword evidence="7" id="KW-0812">Transmembrane</keyword>
<keyword evidence="11" id="KW-1185">Reference proteome</keyword>
<evidence type="ECO:0000256" key="4">
    <source>
        <dbReference type="ARBA" id="ARBA00023157"/>
    </source>
</evidence>
<dbReference type="Proteomes" id="UP000812440">
    <property type="component" value="Chromosome 4"/>
</dbReference>
<feature type="signal peptide" evidence="8">
    <location>
        <begin position="1"/>
        <end position="20"/>
    </location>
</feature>
<dbReference type="Pfam" id="PF23344">
    <property type="entry name" value="ZP-N"/>
    <property type="match status" value="1"/>
</dbReference>
<feature type="transmembrane region" description="Helical" evidence="7">
    <location>
        <begin position="510"/>
        <end position="532"/>
    </location>
</feature>
<keyword evidence="1" id="KW-0645">Protease</keyword>
<dbReference type="SMART" id="SM00042">
    <property type="entry name" value="CUB"/>
    <property type="match status" value="3"/>
</dbReference>
<feature type="region of interest" description="Disordered" evidence="6">
    <location>
        <begin position="475"/>
        <end position="505"/>
    </location>
</feature>
<dbReference type="GO" id="GO:0006508">
    <property type="term" value="P:proteolysis"/>
    <property type="evidence" value="ECO:0007669"/>
    <property type="project" value="UniProtKB-KW"/>
</dbReference>
<dbReference type="Gene3D" id="2.60.120.290">
    <property type="entry name" value="Spermadhesin, CUB domain"/>
    <property type="match status" value="3"/>
</dbReference>
<dbReference type="SUPFAM" id="SSF49854">
    <property type="entry name" value="Spermadhesin, CUB domain"/>
    <property type="match status" value="3"/>
</dbReference>
<evidence type="ECO:0000256" key="2">
    <source>
        <dbReference type="ARBA" id="ARBA00022737"/>
    </source>
</evidence>
<evidence type="ECO:0000256" key="6">
    <source>
        <dbReference type="SAM" id="MobiDB-lite"/>
    </source>
</evidence>
<proteinExistence type="predicted"/>
<keyword evidence="7" id="KW-1133">Transmembrane helix</keyword>
<keyword evidence="8" id="KW-0732">Signal</keyword>
<comment type="caution">
    <text evidence="5">Lacks conserved residue(s) required for the propagation of feature annotation.</text>
</comment>
<gene>
    <name evidence="10" type="ORF">GDO86_007817</name>
</gene>
<dbReference type="Pfam" id="PF00431">
    <property type="entry name" value="CUB"/>
    <property type="match status" value="3"/>
</dbReference>
<feature type="domain" description="CUB" evidence="9">
    <location>
        <begin position="141"/>
        <end position="252"/>
    </location>
</feature>
<evidence type="ECO:0000313" key="11">
    <source>
        <dbReference type="Proteomes" id="UP000812440"/>
    </source>
</evidence>
<keyword evidence="3" id="KW-0378">Hydrolase</keyword>
<evidence type="ECO:0000256" key="1">
    <source>
        <dbReference type="ARBA" id="ARBA00022670"/>
    </source>
</evidence>
<name>A0A8T2J2I1_9PIPI</name>
<dbReference type="CDD" id="cd00041">
    <property type="entry name" value="CUB"/>
    <property type="match status" value="3"/>
</dbReference>
<evidence type="ECO:0000313" key="10">
    <source>
        <dbReference type="EMBL" id="KAG8436871.1"/>
    </source>
</evidence>
<dbReference type="InterPro" id="IPR000859">
    <property type="entry name" value="CUB_dom"/>
</dbReference>
<feature type="domain" description="CUB" evidence="9">
    <location>
        <begin position="26"/>
        <end position="139"/>
    </location>
</feature>
<keyword evidence="2" id="KW-0677">Repeat</keyword>
<dbReference type="GO" id="GO:0008233">
    <property type="term" value="F:peptidase activity"/>
    <property type="evidence" value="ECO:0007669"/>
    <property type="project" value="UniProtKB-KW"/>
</dbReference>
<feature type="chain" id="PRO_5035846320" description="CUB domain-containing protein" evidence="8">
    <location>
        <begin position="21"/>
        <end position="533"/>
    </location>
</feature>
<evidence type="ECO:0000256" key="3">
    <source>
        <dbReference type="ARBA" id="ARBA00022801"/>
    </source>
</evidence>
<keyword evidence="7" id="KW-0472">Membrane</keyword>
<evidence type="ECO:0000256" key="5">
    <source>
        <dbReference type="PROSITE-ProRule" id="PRU00059"/>
    </source>
</evidence>
<protein>
    <recommendedName>
        <fullName evidence="9">CUB domain-containing protein</fullName>
    </recommendedName>
</protein>
<dbReference type="Gene3D" id="2.60.40.3210">
    <property type="entry name" value="Zona pellucida, ZP-N domain"/>
    <property type="match status" value="1"/>
</dbReference>
<dbReference type="InterPro" id="IPR035914">
    <property type="entry name" value="Sperma_CUB_dom_sf"/>
</dbReference>
<dbReference type="OrthoDB" id="10009301at2759"/>
<dbReference type="PANTHER" id="PTHR24251:SF47">
    <property type="entry name" value="CUB DOMAIN-CONTAINING PROTEIN 2"/>
    <property type="match status" value="1"/>
</dbReference>
<comment type="caution">
    <text evidence="10">The sequence shown here is derived from an EMBL/GenBank/DDBJ whole genome shotgun (WGS) entry which is preliminary data.</text>
</comment>
<reference evidence="10" key="1">
    <citation type="thesis" date="2020" institute="ProQuest LLC" country="789 East Eisenhower Parkway, Ann Arbor, MI, USA">
        <title>Comparative Genomics and Chromosome Evolution.</title>
        <authorList>
            <person name="Mudd A.B."/>
        </authorList>
    </citation>
    <scope>NUCLEOTIDE SEQUENCE</scope>
    <source>
        <strain evidence="10">Female2</strain>
        <tissue evidence="10">Blood</tissue>
    </source>
</reference>
<organism evidence="10 11">
    <name type="scientific">Hymenochirus boettgeri</name>
    <name type="common">Congo dwarf clawed frog</name>
    <dbReference type="NCBI Taxonomy" id="247094"/>
    <lineage>
        <taxon>Eukaryota</taxon>
        <taxon>Metazoa</taxon>
        <taxon>Chordata</taxon>
        <taxon>Craniata</taxon>
        <taxon>Vertebrata</taxon>
        <taxon>Euteleostomi</taxon>
        <taxon>Amphibia</taxon>
        <taxon>Batrachia</taxon>
        <taxon>Anura</taxon>
        <taxon>Pipoidea</taxon>
        <taxon>Pipidae</taxon>
        <taxon>Pipinae</taxon>
        <taxon>Hymenochirus</taxon>
    </lineage>
</organism>
<feature type="domain" description="CUB" evidence="9">
    <location>
        <begin position="254"/>
        <end position="370"/>
    </location>
</feature>